<protein>
    <submittedName>
        <fullName evidence="3">Multidrug resistance protein MdtK</fullName>
    </submittedName>
</protein>
<keyword evidence="2" id="KW-0472">Membrane</keyword>
<reference evidence="3" key="2">
    <citation type="submission" date="2021-08" db="EMBL/GenBank/DDBJ databases">
        <authorList>
            <person name="Tani A."/>
            <person name="Ola A."/>
            <person name="Ogura Y."/>
            <person name="Katsura K."/>
            <person name="Hayashi T."/>
        </authorList>
    </citation>
    <scope>NUCLEOTIDE SEQUENCE</scope>
    <source>
        <strain evidence="3">LMG 23639</strain>
    </source>
</reference>
<sequence>MTAYPLAATAARGRPPYPHPVARELRATLALSGPLVLTNLAQHGLVAADVVMLGRMGATPLAAATLASSLYFILFIGGIGLTSAVAPLIAGALGRNAADRDEPRRLVRAGFFAASLVCAPLMLGLWHTGALLAAIGEPAELAALAGAYMRTLQWAMWPALLFMVLRGALSALGRPGWALAASLAALPVNVALGLVLAFDPGPFGLGLGLGPAGIGIATTCAAAFSLAVVCGIVLVDPRLRRYRLLHGFWRLDPARLAAVLRLGAPMAATGLAEAGLFEAAALGMGLFGAGQLAAHAVAIQIAAICFMVPNGIAQAATVRVGLAFGARDGEGIRRAGRVALGLAFGFMSLCALVQLSVPERLIGLFIDLSAPGNAAVAPYAVGFVGLAALFAVADGVQSVTLGMLRGLQDARVPMLIAVGGYWGIGVPAGAALAWWVGLQGYGIWIGFCAGLFVVAVLLVARWRHLAARRARPQVSHPVESPPSGR</sequence>
<feature type="transmembrane region" description="Helical" evidence="2">
    <location>
        <begin position="147"/>
        <end position="165"/>
    </location>
</feature>
<name>A0ABQ4SSX9_9HYPH</name>
<feature type="transmembrane region" description="Helical" evidence="2">
    <location>
        <begin position="376"/>
        <end position="393"/>
    </location>
</feature>
<feature type="transmembrane region" description="Helical" evidence="2">
    <location>
        <begin position="338"/>
        <end position="356"/>
    </location>
</feature>
<dbReference type="Pfam" id="PF01554">
    <property type="entry name" value="MatE"/>
    <property type="match status" value="2"/>
</dbReference>
<dbReference type="PANTHER" id="PTHR43298">
    <property type="entry name" value="MULTIDRUG RESISTANCE PROTEIN NORM-RELATED"/>
    <property type="match status" value="1"/>
</dbReference>
<feature type="transmembrane region" description="Helical" evidence="2">
    <location>
        <begin position="70"/>
        <end position="94"/>
    </location>
</feature>
<dbReference type="EMBL" id="BPQR01000027">
    <property type="protein sequence ID" value="GJE06329.1"/>
    <property type="molecule type" value="Genomic_DNA"/>
</dbReference>
<keyword evidence="4" id="KW-1185">Reference proteome</keyword>
<feature type="transmembrane region" description="Helical" evidence="2">
    <location>
        <begin position="106"/>
        <end position="127"/>
    </location>
</feature>
<dbReference type="InterPro" id="IPR002528">
    <property type="entry name" value="MATE_fam"/>
</dbReference>
<keyword evidence="2" id="KW-0812">Transmembrane</keyword>
<keyword evidence="1" id="KW-0813">Transport</keyword>
<evidence type="ECO:0000313" key="3">
    <source>
        <dbReference type="EMBL" id="GJE06329.1"/>
    </source>
</evidence>
<keyword evidence="2" id="KW-1133">Transmembrane helix</keyword>
<organism evidence="3 4">
    <name type="scientific">Methylobacterium jeotgali</name>
    <dbReference type="NCBI Taxonomy" id="381630"/>
    <lineage>
        <taxon>Bacteria</taxon>
        <taxon>Pseudomonadati</taxon>
        <taxon>Pseudomonadota</taxon>
        <taxon>Alphaproteobacteria</taxon>
        <taxon>Hyphomicrobiales</taxon>
        <taxon>Methylobacteriaceae</taxon>
        <taxon>Methylobacterium</taxon>
    </lineage>
</organism>
<feature type="transmembrane region" description="Helical" evidence="2">
    <location>
        <begin position="297"/>
        <end position="326"/>
    </location>
</feature>
<dbReference type="CDD" id="cd13131">
    <property type="entry name" value="MATE_NorM_like"/>
    <property type="match status" value="1"/>
</dbReference>
<feature type="transmembrane region" description="Helical" evidence="2">
    <location>
        <begin position="441"/>
        <end position="460"/>
    </location>
</feature>
<dbReference type="NCBIfam" id="TIGR00797">
    <property type="entry name" value="matE"/>
    <property type="match status" value="1"/>
</dbReference>
<accession>A0ABQ4SSX9</accession>
<feature type="transmembrane region" description="Helical" evidence="2">
    <location>
        <begin position="210"/>
        <end position="235"/>
    </location>
</feature>
<feature type="transmembrane region" description="Helical" evidence="2">
    <location>
        <begin position="414"/>
        <end position="435"/>
    </location>
</feature>
<feature type="transmembrane region" description="Helical" evidence="2">
    <location>
        <begin position="256"/>
        <end position="277"/>
    </location>
</feature>
<gene>
    <name evidence="3" type="primary">mdtK</name>
    <name evidence="3" type="ORF">AOPFMNJM_1645</name>
</gene>
<dbReference type="RefSeq" id="WP_238274985.1">
    <property type="nucleotide sequence ID" value="NZ_BPQR01000027.1"/>
</dbReference>
<dbReference type="InterPro" id="IPR050222">
    <property type="entry name" value="MATE_MdtK"/>
</dbReference>
<evidence type="ECO:0000313" key="4">
    <source>
        <dbReference type="Proteomes" id="UP001055102"/>
    </source>
</evidence>
<dbReference type="Proteomes" id="UP001055102">
    <property type="component" value="Unassembled WGS sequence"/>
</dbReference>
<reference evidence="3" key="1">
    <citation type="journal article" date="2021" name="Front. Microbiol.">
        <title>Comprehensive Comparative Genomics and Phenotyping of Methylobacterium Species.</title>
        <authorList>
            <person name="Alessa O."/>
            <person name="Ogura Y."/>
            <person name="Fujitani Y."/>
            <person name="Takami H."/>
            <person name="Hayashi T."/>
            <person name="Sahin N."/>
            <person name="Tani A."/>
        </authorList>
    </citation>
    <scope>NUCLEOTIDE SEQUENCE</scope>
    <source>
        <strain evidence="3">LMG 23639</strain>
    </source>
</reference>
<evidence type="ECO:0000256" key="2">
    <source>
        <dbReference type="SAM" id="Phobius"/>
    </source>
</evidence>
<feature type="transmembrane region" description="Helical" evidence="2">
    <location>
        <begin position="177"/>
        <end position="198"/>
    </location>
</feature>
<proteinExistence type="predicted"/>
<dbReference type="PANTHER" id="PTHR43298:SF2">
    <property type="entry name" value="FMN_FAD EXPORTER YEEO-RELATED"/>
    <property type="match status" value="1"/>
</dbReference>
<comment type="caution">
    <text evidence="3">The sequence shown here is derived from an EMBL/GenBank/DDBJ whole genome shotgun (WGS) entry which is preliminary data.</text>
</comment>
<evidence type="ECO:0000256" key="1">
    <source>
        <dbReference type="ARBA" id="ARBA00022448"/>
    </source>
</evidence>